<evidence type="ECO:0000259" key="4">
    <source>
        <dbReference type="Pfam" id="PF08345"/>
    </source>
</evidence>
<keyword evidence="2" id="KW-1133">Transmembrane helix</keyword>
<dbReference type="EMBL" id="OFSM01000015">
    <property type="protein sequence ID" value="SOY30285.1"/>
    <property type="molecule type" value="Genomic_DNA"/>
</dbReference>
<dbReference type="InterPro" id="IPR006182">
    <property type="entry name" value="FliF_N_dom"/>
</dbReference>
<feature type="domain" description="Flagellar M-ring N-terminal" evidence="3">
    <location>
        <begin position="46"/>
        <end position="217"/>
    </location>
</feature>
<organism evidence="5 6">
    <name type="scientific">Acetatifactor muris</name>
    <dbReference type="NCBI Taxonomy" id="879566"/>
    <lineage>
        <taxon>Bacteria</taxon>
        <taxon>Bacillati</taxon>
        <taxon>Bacillota</taxon>
        <taxon>Clostridia</taxon>
        <taxon>Lachnospirales</taxon>
        <taxon>Lachnospiraceae</taxon>
        <taxon>Acetatifactor</taxon>
    </lineage>
</organism>
<evidence type="ECO:0000256" key="1">
    <source>
        <dbReference type="SAM" id="MobiDB-lite"/>
    </source>
</evidence>
<protein>
    <submittedName>
        <fullName evidence="5">Flagellar MS-ring protein</fullName>
    </submittedName>
</protein>
<feature type="compositionally biased region" description="Polar residues" evidence="1">
    <location>
        <begin position="341"/>
        <end position="353"/>
    </location>
</feature>
<evidence type="ECO:0000313" key="5">
    <source>
        <dbReference type="EMBL" id="SOY30285.1"/>
    </source>
</evidence>
<keyword evidence="6" id="KW-1185">Reference proteome</keyword>
<keyword evidence="5" id="KW-0966">Cell projection</keyword>
<evidence type="ECO:0000256" key="2">
    <source>
        <dbReference type="SAM" id="Phobius"/>
    </source>
</evidence>
<accession>A0A2K4ZII6</accession>
<dbReference type="InterPro" id="IPR043427">
    <property type="entry name" value="YscJ/FliF"/>
</dbReference>
<dbReference type="Pfam" id="PF08345">
    <property type="entry name" value="YscJ_FliF_C"/>
    <property type="match status" value="1"/>
</dbReference>
<feature type="domain" description="Flagellar M-ring C-terminal" evidence="4">
    <location>
        <begin position="262"/>
        <end position="422"/>
    </location>
</feature>
<evidence type="ECO:0000259" key="3">
    <source>
        <dbReference type="Pfam" id="PF01514"/>
    </source>
</evidence>
<keyword evidence="5" id="KW-0969">Cilium</keyword>
<dbReference type="InterPro" id="IPR013556">
    <property type="entry name" value="Flag_M-ring_C"/>
</dbReference>
<keyword evidence="5" id="KW-0282">Flagellum</keyword>
<feature type="transmembrane region" description="Helical" evidence="2">
    <location>
        <begin position="26"/>
        <end position="45"/>
    </location>
</feature>
<dbReference type="Proteomes" id="UP000236311">
    <property type="component" value="Unassembled WGS sequence"/>
</dbReference>
<dbReference type="PANTHER" id="PTHR30046:SF0">
    <property type="entry name" value="FLAGELLAR M-RING PROTEIN"/>
    <property type="match status" value="1"/>
</dbReference>
<proteinExistence type="predicted"/>
<reference evidence="5 6" key="1">
    <citation type="submission" date="2018-01" db="EMBL/GenBank/DDBJ databases">
        <authorList>
            <person name="Gaut B.S."/>
            <person name="Morton B.R."/>
            <person name="Clegg M.T."/>
            <person name="Duvall M.R."/>
        </authorList>
    </citation>
    <scope>NUCLEOTIDE SEQUENCE [LARGE SCALE GENOMIC DNA]</scope>
    <source>
        <strain evidence="5">GP69</strain>
    </source>
</reference>
<feature type="region of interest" description="Disordered" evidence="1">
    <location>
        <begin position="298"/>
        <end position="358"/>
    </location>
</feature>
<name>A0A2K4ZII6_9FIRM</name>
<dbReference type="PANTHER" id="PTHR30046">
    <property type="entry name" value="FLAGELLAR M-RING PROTEIN"/>
    <property type="match status" value="1"/>
</dbReference>
<evidence type="ECO:0000313" key="6">
    <source>
        <dbReference type="Proteomes" id="UP000236311"/>
    </source>
</evidence>
<dbReference type="OrthoDB" id="9807026at2"/>
<feature type="transmembrane region" description="Helical" evidence="2">
    <location>
        <begin position="447"/>
        <end position="465"/>
    </location>
</feature>
<keyword evidence="2" id="KW-0812">Transmembrane</keyword>
<dbReference type="Pfam" id="PF01514">
    <property type="entry name" value="YscJ_FliF"/>
    <property type="match status" value="1"/>
</dbReference>
<keyword evidence="2" id="KW-0472">Membrane</keyword>
<feature type="compositionally biased region" description="Polar residues" evidence="1">
    <location>
        <begin position="312"/>
        <end position="322"/>
    </location>
</feature>
<gene>
    <name evidence="5" type="ORF">AMURIS_03012</name>
</gene>
<dbReference type="RefSeq" id="WP_103240344.1">
    <property type="nucleotide sequence ID" value="NZ_CANRXC010000037.1"/>
</dbReference>
<dbReference type="AlphaFoldDB" id="A0A2K4ZII6"/>
<sequence>MADKLKEIPGKILGWWNKFTSRQKTIIIGIAAVVIFTFAIIIYTFTRPQYTKLGTYESSTTSAEIVKILDDAGITHRESADALTVEVLANQISQANLAIASQGYRPDIPDYNTYVKGGMSTTSAEMNNQYKVYLEKYMEYMFSQMEPVKSATVMLTLAQNTGRLSETKQESYAYIQVTVTDDFNSANATAMAKGAATCLGNDTTANITIVDQNSNILFVGGDDYSTMGIAGSMQELQSQAEAMIANQIRKVLLGTQQYDMIDVASHLVVDFSSYTRRVTEYYPNEGREEGMVIHEDTFNSENTNGVGGIPGTDSNGDDQTGYVNPDVSNSESSSSEHSVDRQPNVSDTQTTGPAGSIDYAASSTSVSMIRYRHYYEDNVEQQGLLEGLSWEEFKEANKDSTRREVEDEFYQMVANASGIDREKITILAFEQPVFHDSEGFSVSGTDIVSIVMIVLILALLAFVVLRSMGPRKKAVQEEEELSVEDMLQSTPEPVVEDIDLEAKSETRKMVEKFVDENPEAAASLLRNWLNEDWA</sequence>